<dbReference type="AntiFam" id="ANF00029">
    <property type="entry name" value="Antisense to 16S rRNA"/>
</dbReference>
<gene>
    <name evidence="1" type="ORF">US65_C0012G0009</name>
</gene>
<dbReference type="Proteomes" id="UP000034430">
    <property type="component" value="Unassembled WGS sequence"/>
</dbReference>
<sequence>MLYELDKLLTFNLCAKHNNRKEVIQEQLPLPLPCYDLVLVTEPTVSPYKNTDLQVFPAPLT</sequence>
<name>A0A0G0L3P2_9BACT</name>
<evidence type="ECO:0000313" key="2">
    <source>
        <dbReference type="Proteomes" id="UP000034430"/>
    </source>
</evidence>
<evidence type="ECO:0000313" key="1">
    <source>
        <dbReference type="EMBL" id="KKQ47286.1"/>
    </source>
</evidence>
<accession>A0A0G0L3P2</accession>
<dbReference type="EMBL" id="LBTU01000012">
    <property type="protein sequence ID" value="KKQ47286.1"/>
    <property type="molecule type" value="Genomic_DNA"/>
</dbReference>
<comment type="caution">
    <text evidence="1">The sequence shown here is derived from an EMBL/GenBank/DDBJ whole genome shotgun (WGS) entry which is preliminary data.</text>
</comment>
<protein>
    <submittedName>
        <fullName evidence="1">Uncharacterized protein</fullName>
    </submittedName>
</protein>
<organism evidence="1 2">
    <name type="scientific">Candidatus Yanofskybacteria bacterium GW2011_GWC2_37_9</name>
    <dbReference type="NCBI Taxonomy" id="1619028"/>
    <lineage>
        <taxon>Bacteria</taxon>
        <taxon>Candidatus Yanofskyibacteriota</taxon>
    </lineage>
</organism>
<reference evidence="1 2" key="1">
    <citation type="journal article" date="2015" name="Nature">
        <title>rRNA introns, odd ribosomes, and small enigmatic genomes across a large radiation of phyla.</title>
        <authorList>
            <person name="Brown C.T."/>
            <person name="Hug L.A."/>
            <person name="Thomas B.C."/>
            <person name="Sharon I."/>
            <person name="Castelle C.J."/>
            <person name="Singh A."/>
            <person name="Wilkins M.J."/>
            <person name="Williams K.H."/>
            <person name="Banfield J.F."/>
        </authorList>
    </citation>
    <scope>NUCLEOTIDE SEQUENCE [LARGE SCALE GENOMIC DNA]</scope>
</reference>
<proteinExistence type="predicted"/>
<dbReference type="AlphaFoldDB" id="A0A0G0L3P2"/>